<evidence type="ECO:0000256" key="9">
    <source>
        <dbReference type="ARBA" id="ARBA00023316"/>
    </source>
</evidence>
<evidence type="ECO:0000256" key="14">
    <source>
        <dbReference type="ARBA" id="ARBA00042443"/>
    </source>
</evidence>
<evidence type="ECO:0000313" key="18">
    <source>
        <dbReference type="EMBL" id="MEV4921617.1"/>
    </source>
</evidence>
<proteinExistence type="inferred from homology"/>
<dbReference type="Pfam" id="PF00275">
    <property type="entry name" value="EPSP_synthase"/>
    <property type="match status" value="1"/>
</dbReference>
<evidence type="ECO:0000256" key="4">
    <source>
        <dbReference type="ARBA" id="ARBA00022618"/>
    </source>
</evidence>
<evidence type="ECO:0000256" key="11">
    <source>
        <dbReference type="ARBA" id="ARBA00038367"/>
    </source>
</evidence>
<evidence type="ECO:0000256" key="1">
    <source>
        <dbReference type="ARBA" id="ARBA00004496"/>
    </source>
</evidence>
<dbReference type="InterPro" id="IPR001986">
    <property type="entry name" value="Enolpyruvate_Tfrase_dom"/>
</dbReference>
<evidence type="ECO:0000256" key="5">
    <source>
        <dbReference type="ARBA" id="ARBA00022679"/>
    </source>
</evidence>
<dbReference type="PANTHER" id="PTHR43783:SF1">
    <property type="entry name" value="UDP-N-ACETYLGLUCOSAMINE 1-CARBOXYVINYLTRANSFERASE"/>
    <property type="match status" value="1"/>
</dbReference>
<evidence type="ECO:0000256" key="2">
    <source>
        <dbReference type="ARBA" id="ARBA00004752"/>
    </source>
</evidence>
<dbReference type="InterPro" id="IPR050068">
    <property type="entry name" value="MurA_subfamily"/>
</dbReference>
<evidence type="ECO:0000256" key="16">
    <source>
        <dbReference type="ARBA" id="ARBA00047527"/>
    </source>
</evidence>
<evidence type="ECO:0000256" key="6">
    <source>
        <dbReference type="ARBA" id="ARBA00022960"/>
    </source>
</evidence>
<keyword evidence="5" id="KW-0808">Transferase</keyword>
<keyword evidence="19" id="KW-1185">Reference proteome</keyword>
<comment type="function">
    <text evidence="10">Cell wall formation. Adds enolpyruvyl to UDP-N-acetylglucosamine.</text>
</comment>
<dbReference type="RefSeq" id="WP_366086473.1">
    <property type="nucleotide sequence ID" value="NZ_JBFASG010000001.1"/>
</dbReference>
<evidence type="ECO:0000256" key="12">
    <source>
        <dbReference type="ARBA" id="ARBA00039108"/>
    </source>
</evidence>
<gene>
    <name evidence="18" type="ORF">AB0L03_01970</name>
</gene>
<accession>A0ABV3IN47</accession>
<evidence type="ECO:0000256" key="10">
    <source>
        <dbReference type="ARBA" id="ARBA00037534"/>
    </source>
</evidence>
<comment type="caution">
    <text evidence="18">The sequence shown here is derived from an EMBL/GenBank/DDBJ whole genome shotgun (WGS) entry which is preliminary data.</text>
</comment>
<dbReference type="InterPro" id="IPR013792">
    <property type="entry name" value="RNA3'P_cycl/enolpyr_Trfase_a/b"/>
</dbReference>
<keyword evidence="8" id="KW-0131">Cell cycle</keyword>
<keyword evidence="3" id="KW-0963">Cytoplasm</keyword>
<feature type="domain" description="Enolpyruvate transferase" evidence="17">
    <location>
        <begin position="24"/>
        <end position="432"/>
    </location>
</feature>
<dbReference type="EMBL" id="JBFASG010000001">
    <property type="protein sequence ID" value="MEV4921617.1"/>
    <property type="molecule type" value="Genomic_DNA"/>
</dbReference>
<comment type="subcellular location">
    <subcellularLocation>
        <location evidence="1">Cytoplasm</location>
    </subcellularLocation>
</comment>
<evidence type="ECO:0000256" key="7">
    <source>
        <dbReference type="ARBA" id="ARBA00022984"/>
    </source>
</evidence>
<comment type="catalytic activity">
    <reaction evidence="16">
        <text>phosphoenolpyruvate + UDP-N-acetyl-alpha-D-glucosamine = UDP-N-acetyl-3-O-(1-carboxyvinyl)-alpha-D-glucosamine + phosphate</text>
        <dbReference type="Rhea" id="RHEA:18681"/>
        <dbReference type="ChEBI" id="CHEBI:43474"/>
        <dbReference type="ChEBI" id="CHEBI:57705"/>
        <dbReference type="ChEBI" id="CHEBI:58702"/>
        <dbReference type="ChEBI" id="CHEBI:68483"/>
        <dbReference type="EC" id="2.5.1.7"/>
    </reaction>
</comment>
<dbReference type="Gene3D" id="3.65.10.10">
    <property type="entry name" value="Enolpyruvate transferase domain"/>
    <property type="match status" value="2"/>
</dbReference>
<name>A0ABV3IN47_9ACTN</name>
<sequence length="445" mass="46230">MEALVSPLPVAVPAAAVPHALTVRPAGPLGGVVTVDGSKNACLPLLAAAAATGRHVKLDNVPASADVQLMLGLLQQCGFRVSYPVGEHASLILWPGTPSPTPPELPHAAFIRASYYLVPALLARYGSAVLPWPGGCLIGERGMGEHFRVCETFGDTVNSDDRQYRITASGRRLGHVRFDLPFRSRGATIAAVLRAVVADCRLTLGNPNLSPETTTVLAALQEGGWDIHASEEKITLAPPPQPAVGGLNWWVPGDKVEAGTLACAIAATGGTGRIEGLRGPDLRLVADLLTQAGIPVTVAPDAITVHPGAQRGARPLRAIASLAPDGLDADFEPALMALALSLPGTHLFGDSINPGRHTNLLPQLARLGAHIDALSPTQCRLSGPQRLTGAPVEATDIRTGSALMVAALTARGVTTLTGLDQLRRGHADLPGKLRALGADLTELTR</sequence>
<evidence type="ECO:0000256" key="15">
    <source>
        <dbReference type="ARBA" id="ARBA00042842"/>
    </source>
</evidence>
<dbReference type="InterPro" id="IPR036968">
    <property type="entry name" value="Enolpyruvate_Tfrase_sf"/>
</dbReference>
<dbReference type="EC" id="2.5.1.7" evidence="12"/>
<organism evidence="18 19">
    <name type="scientific">Streptomyces roseoverticillatus</name>
    <dbReference type="NCBI Taxonomy" id="66429"/>
    <lineage>
        <taxon>Bacteria</taxon>
        <taxon>Bacillati</taxon>
        <taxon>Actinomycetota</taxon>
        <taxon>Actinomycetes</taxon>
        <taxon>Kitasatosporales</taxon>
        <taxon>Streptomycetaceae</taxon>
        <taxon>Streptomyces</taxon>
    </lineage>
</organism>
<evidence type="ECO:0000256" key="8">
    <source>
        <dbReference type="ARBA" id="ARBA00023306"/>
    </source>
</evidence>
<evidence type="ECO:0000256" key="13">
    <source>
        <dbReference type="ARBA" id="ARBA00039754"/>
    </source>
</evidence>
<dbReference type="PANTHER" id="PTHR43783">
    <property type="entry name" value="UDP-N-ACETYLGLUCOSAMINE 1-CARBOXYVINYLTRANSFERASE"/>
    <property type="match status" value="1"/>
</dbReference>
<keyword evidence="4" id="KW-0132">Cell division</keyword>
<comment type="similarity">
    <text evidence="11">Belongs to the EPSP synthase family. MurA subfamily.</text>
</comment>
<keyword evidence="7" id="KW-0573">Peptidoglycan synthesis</keyword>
<dbReference type="Proteomes" id="UP001552479">
    <property type="component" value="Unassembled WGS sequence"/>
</dbReference>
<dbReference type="SUPFAM" id="SSF55205">
    <property type="entry name" value="EPT/RTPC-like"/>
    <property type="match status" value="1"/>
</dbReference>
<keyword evidence="6" id="KW-0133">Cell shape</keyword>
<evidence type="ECO:0000313" key="19">
    <source>
        <dbReference type="Proteomes" id="UP001552479"/>
    </source>
</evidence>
<protein>
    <recommendedName>
        <fullName evidence="13">UDP-N-acetylglucosamine 1-carboxyvinyltransferase</fullName>
        <ecNumber evidence="12">2.5.1.7</ecNumber>
    </recommendedName>
    <alternativeName>
        <fullName evidence="14">Enoylpyruvate transferase</fullName>
    </alternativeName>
    <alternativeName>
        <fullName evidence="15">UDP-N-acetylglucosamine enolpyruvyl transferase</fullName>
    </alternativeName>
</protein>
<evidence type="ECO:0000259" key="17">
    <source>
        <dbReference type="Pfam" id="PF00275"/>
    </source>
</evidence>
<reference evidence="18 19" key="1">
    <citation type="submission" date="2024-06" db="EMBL/GenBank/DDBJ databases">
        <title>The Natural Products Discovery Center: Release of the First 8490 Sequenced Strains for Exploring Actinobacteria Biosynthetic Diversity.</title>
        <authorList>
            <person name="Kalkreuter E."/>
            <person name="Kautsar S.A."/>
            <person name="Yang D."/>
            <person name="Bader C.D."/>
            <person name="Teijaro C.N."/>
            <person name="Fluegel L."/>
            <person name="Davis C.M."/>
            <person name="Simpson J.R."/>
            <person name="Lauterbach L."/>
            <person name="Steele A.D."/>
            <person name="Gui C."/>
            <person name="Meng S."/>
            <person name="Li G."/>
            <person name="Viehrig K."/>
            <person name="Ye F."/>
            <person name="Su P."/>
            <person name="Kiefer A.F."/>
            <person name="Nichols A."/>
            <person name="Cepeda A.J."/>
            <person name="Yan W."/>
            <person name="Fan B."/>
            <person name="Jiang Y."/>
            <person name="Adhikari A."/>
            <person name="Zheng C.-J."/>
            <person name="Schuster L."/>
            <person name="Cowan T.M."/>
            <person name="Smanski M.J."/>
            <person name="Chevrette M.G."/>
            <person name="De Carvalho L.P.S."/>
            <person name="Shen B."/>
        </authorList>
    </citation>
    <scope>NUCLEOTIDE SEQUENCE [LARGE SCALE GENOMIC DNA]</scope>
    <source>
        <strain evidence="18 19">NPDC053791</strain>
    </source>
</reference>
<keyword evidence="9" id="KW-0961">Cell wall biogenesis/degradation</keyword>
<evidence type="ECO:0000256" key="3">
    <source>
        <dbReference type="ARBA" id="ARBA00022490"/>
    </source>
</evidence>
<comment type="pathway">
    <text evidence="2">Cell wall biogenesis; peptidoglycan biosynthesis.</text>
</comment>